<protein>
    <submittedName>
        <fullName evidence="1">Sulfatase</fullName>
    </submittedName>
</protein>
<name>A0A376UAB9_ECOLX</name>
<evidence type="ECO:0000313" key="1">
    <source>
        <dbReference type="EMBL" id="STI86160.1"/>
    </source>
</evidence>
<dbReference type="SUPFAM" id="SSF53649">
    <property type="entry name" value="Alkaline phosphatase-like"/>
    <property type="match status" value="1"/>
</dbReference>
<dbReference type="Proteomes" id="UP000254079">
    <property type="component" value="Unassembled WGS sequence"/>
</dbReference>
<sequence length="82" mass="9520">MDFYPTALDAADISIPKDLKLDGVSLLPWLQDKKQGEPHKNLTWITSYSHWFDEENIPFWIITTNLFAISQTITRITPTLRT</sequence>
<gene>
    <name evidence="1" type="ORF">NCTC8622_05276</name>
</gene>
<dbReference type="AlphaFoldDB" id="A0A376UAB9"/>
<accession>A0A376UAB9</accession>
<dbReference type="InterPro" id="IPR017850">
    <property type="entry name" value="Alkaline_phosphatase_core_sf"/>
</dbReference>
<dbReference type="Gene3D" id="3.40.720.10">
    <property type="entry name" value="Alkaline Phosphatase, subunit A"/>
    <property type="match status" value="1"/>
</dbReference>
<organism evidence="1 2">
    <name type="scientific">Escherichia coli</name>
    <dbReference type="NCBI Taxonomy" id="562"/>
    <lineage>
        <taxon>Bacteria</taxon>
        <taxon>Pseudomonadati</taxon>
        <taxon>Pseudomonadota</taxon>
        <taxon>Gammaproteobacteria</taxon>
        <taxon>Enterobacterales</taxon>
        <taxon>Enterobacteriaceae</taxon>
        <taxon>Escherichia</taxon>
    </lineage>
</organism>
<reference evidence="1 2" key="1">
    <citation type="submission" date="2018-06" db="EMBL/GenBank/DDBJ databases">
        <authorList>
            <consortium name="Pathogen Informatics"/>
            <person name="Doyle S."/>
        </authorList>
    </citation>
    <scope>NUCLEOTIDE SEQUENCE [LARGE SCALE GENOMIC DNA]</scope>
    <source>
        <strain evidence="1 2">NCTC8622</strain>
    </source>
</reference>
<dbReference type="EMBL" id="UGCP01000002">
    <property type="protein sequence ID" value="STI86160.1"/>
    <property type="molecule type" value="Genomic_DNA"/>
</dbReference>
<evidence type="ECO:0000313" key="2">
    <source>
        <dbReference type="Proteomes" id="UP000254079"/>
    </source>
</evidence>
<proteinExistence type="predicted"/>